<proteinExistence type="predicted"/>
<accession>A0A8J3E072</accession>
<gene>
    <name evidence="1" type="ORF">GCM10016234_34740</name>
</gene>
<reference evidence="1" key="2">
    <citation type="submission" date="2020-09" db="EMBL/GenBank/DDBJ databases">
        <authorList>
            <person name="Sun Q."/>
            <person name="Kim S."/>
        </authorList>
    </citation>
    <scope>NUCLEOTIDE SEQUENCE</scope>
    <source>
        <strain evidence="1">KCTC 42249</strain>
    </source>
</reference>
<sequence>MIDEVNRAHYEDEIVTIAHRLSVMDGLAIVDRNRVYVDTDAITRLMRQRLTQTFLRYRDLLRLDSEEIVAFDQLLKDVSLAAKHGKEGIQIPPNEADGVLLDMVSQIRDEFLHNPAYGLDFYLSKRIRHLSFVGKLRDPLELKNLITTRMNGHSGYNENSFWLEKLSLTESSRERLSLLFSDFAAEFDERVALIKDRLFHARSTDKPEGIFDIVITPSLLYVIKVISVNDTDVEKLFQTIYAVFWGSLSPHLELARTTISQSLRLALPESLNRLRAKVAEIVNQDAALQEFSLFVAQAISELETAIIETESWFDRADIKSAEHHFTLSQAVDVAVESALKSNKVLEPKIAYELDEDTSVFASQLVFITDAVLVAFGNIRKHSQLASPNVLIRCGLNSEKNGLQVEVIHDVSSRINKPEHQRRMSEIRDLISRGADGKRSKFDEGSGFIKLAQVVRQSEHGRIEFDFHESRKFRLFVQYAWIPEETTDETL</sequence>
<evidence type="ECO:0000313" key="1">
    <source>
        <dbReference type="EMBL" id="GHD21263.1"/>
    </source>
</evidence>
<reference evidence="1" key="1">
    <citation type="journal article" date="2014" name="Int. J. Syst. Evol. Microbiol.">
        <title>Complete genome sequence of Corynebacterium casei LMG S-19264T (=DSM 44701T), isolated from a smear-ripened cheese.</title>
        <authorList>
            <consortium name="US DOE Joint Genome Institute (JGI-PGF)"/>
            <person name="Walter F."/>
            <person name="Albersmeier A."/>
            <person name="Kalinowski J."/>
            <person name="Ruckert C."/>
        </authorList>
    </citation>
    <scope>NUCLEOTIDE SEQUENCE</scope>
    <source>
        <strain evidence="1">KCTC 42249</strain>
    </source>
</reference>
<organism evidence="1 2">
    <name type="scientific">Tianweitania populi</name>
    <dbReference type="NCBI Taxonomy" id="1607949"/>
    <lineage>
        <taxon>Bacteria</taxon>
        <taxon>Pseudomonadati</taxon>
        <taxon>Pseudomonadota</taxon>
        <taxon>Alphaproteobacteria</taxon>
        <taxon>Hyphomicrobiales</taxon>
        <taxon>Phyllobacteriaceae</taxon>
        <taxon>Tianweitania</taxon>
    </lineage>
</organism>
<comment type="caution">
    <text evidence="1">The sequence shown here is derived from an EMBL/GenBank/DDBJ whole genome shotgun (WGS) entry which is preliminary data.</text>
</comment>
<dbReference type="AlphaFoldDB" id="A0A8J3E072"/>
<name>A0A8J3E072_9HYPH</name>
<evidence type="ECO:0000313" key="2">
    <source>
        <dbReference type="Proteomes" id="UP000630142"/>
    </source>
</evidence>
<protein>
    <submittedName>
        <fullName evidence="1">Uncharacterized protein</fullName>
    </submittedName>
</protein>
<dbReference type="EMBL" id="BMZQ01000003">
    <property type="protein sequence ID" value="GHD21263.1"/>
    <property type="molecule type" value="Genomic_DNA"/>
</dbReference>
<dbReference type="Proteomes" id="UP000630142">
    <property type="component" value="Unassembled WGS sequence"/>
</dbReference>
<keyword evidence="2" id="KW-1185">Reference proteome</keyword>